<proteinExistence type="predicted"/>
<dbReference type="EMBL" id="BMKW01000014">
    <property type="protein sequence ID" value="GGJ35537.1"/>
    <property type="molecule type" value="Genomic_DNA"/>
</dbReference>
<dbReference type="Proteomes" id="UP000661507">
    <property type="component" value="Unassembled WGS sequence"/>
</dbReference>
<accession>A0A917NXR7</accession>
<dbReference type="RefSeq" id="WP_188971789.1">
    <property type="nucleotide sequence ID" value="NZ_BMKW01000014.1"/>
</dbReference>
<organism evidence="2 3">
    <name type="scientific">Neoroseomonas lacus</name>
    <dbReference type="NCBI Taxonomy" id="287609"/>
    <lineage>
        <taxon>Bacteria</taxon>
        <taxon>Pseudomonadati</taxon>
        <taxon>Pseudomonadota</taxon>
        <taxon>Alphaproteobacteria</taxon>
        <taxon>Acetobacterales</taxon>
        <taxon>Acetobacteraceae</taxon>
        <taxon>Neoroseomonas</taxon>
    </lineage>
</organism>
<feature type="region of interest" description="Disordered" evidence="1">
    <location>
        <begin position="1"/>
        <end position="20"/>
    </location>
</feature>
<dbReference type="AlphaFoldDB" id="A0A917NXR7"/>
<comment type="caution">
    <text evidence="2">The sequence shown here is derived from an EMBL/GenBank/DDBJ whole genome shotgun (WGS) entry which is preliminary data.</text>
</comment>
<evidence type="ECO:0000256" key="1">
    <source>
        <dbReference type="SAM" id="MobiDB-lite"/>
    </source>
</evidence>
<evidence type="ECO:0000313" key="3">
    <source>
        <dbReference type="Proteomes" id="UP000661507"/>
    </source>
</evidence>
<sequence length="186" mass="19668">MTADRPAAAKTLGSQGGGPVRGLLHLIRERDPGPCRPAPLSGHPATISWMVAGWGWAGAVFVRAENALLLMWEKEMSLQRIDWIVCSRSWGVPQSLIVATLSGSSLLGRAQLRFSGSGIGIEVINRRADEADVAIDIAGDAVMGPRSLFVALDGRLYEVPDVFRVVAPVGTSYSGSASHGIGSHLL</sequence>
<evidence type="ECO:0000313" key="2">
    <source>
        <dbReference type="EMBL" id="GGJ35537.1"/>
    </source>
</evidence>
<protein>
    <submittedName>
        <fullName evidence="2">Uncharacterized protein</fullName>
    </submittedName>
</protein>
<gene>
    <name evidence="2" type="ORF">GCM10011320_49110</name>
</gene>
<reference evidence="2" key="1">
    <citation type="journal article" date="2014" name="Int. J. Syst. Evol. Microbiol.">
        <title>Complete genome sequence of Corynebacterium casei LMG S-19264T (=DSM 44701T), isolated from a smear-ripened cheese.</title>
        <authorList>
            <consortium name="US DOE Joint Genome Institute (JGI-PGF)"/>
            <person name="Walter F."/>
            <person name="Albersmeier A."/>
            <person name="Kalinowski J."/>
            <person name="Ruckert C."/>
        </authorList>
    </citation>
    <scope>NUCLEOTIDE SEQUENCE</scope>
    <source>
        <strain evidence="2">CGMCC 1.3617</strain>
    </source>
</reference>
<reference evidence="2" key="2">
    <citation type="submission" date="2020-09" db="EMBL/GenBank/DDBJ databases">
        <authorList>
            <person name="Sun Q."/>
            <person name="Zhou Y."/>
        </authorList>
    </citation>
    <scope>NUCLEOTIDE SEQUENCE</scope>
    <source>
        <strain evidence="2">CGMCC 1.3617</strain>
    </source>
</reference>
<name>A0A917NXR7_9PROT</name>
<keyword evidence="3" id="KW-1185">Reference proteome</keyword>